<comment type="caution">
    <text evidence="4">The sequence shown here is derived from an EMBL/GenBank/DDBJ whole genome shotgun (WGS) entry which is preliminary data.</text>
</comment>
<sequence length="153" mass="17630">MPLTPRQYDLAALRRAVGKRRDPDFDWVDDESISREWREVVYERLLAATAMAEREGEAYLESIPRTTRAEKIALDWCVHLVERLGGRGALEMLTYYRELGWIGDDAHSALSEKIVSFSTTDDFTDAPTEEDHTESFSYIVRLVAVRDDLEESK</sequence>
<dbReference type="Pfam" id="PF04659">
    <property type="entry name" value="Arch_fla_DE"/>
    <property type="match status" value="1"/>
</dbReference>
<dbReference type="EMBL" id="JBHTAA010000005">
    <property type="protein sequence ID" value="MFC7203956.1"/>
    <property type="molecule type" value="Genomic_DNA"/>
</dbReference>
<keyword evidence="2" id="KW-0974">Archaeal flagellum</keyword>
<evidence type="ECO:0000256" key="2">
    <source>
        <dbReference type="ARBA" id="ARBA00022440"/>
    </source>
</evidence>
<dbReference type="PANTHER" id="PTHR40698:SF2">
    <property type="entry name" value="FLAGELLA-RELATED PROTEIN C-RELATED"/>
    <property type="match status" value="1"/>
</dbReference>
<keyword evidence="4" id="KW-0282">Flagellum</keyword>
<dbReference type="InterPro" id="IPR052494">
    <property type="entry name" value="Flagella_assembly_related"/>
</dbReference>
<dbReference type="InterPro" id="IPR006752">
    <property type="entry name" value="Arch_fla_DE"/>
</dbReference>
<feature type="domain" description="Archaeal flagella protein FlaD/E" evidence="3">
    <location>
        <begin position="56"/>
        <end position="142"/>
    </location>
</feature>
<evidence type="ECO:0000313" key="5">
    <source>
        <dbReference type="Proteomes" id="UP001596481"/>
    </source>
</evidence>
<evidence type="ECO:0000256" key="1">
    <source>
        <dbReference type="ARBA" id="ARBA00004618"/>
    </source>
</evidence>
<dbReference type="GO" id="GO:0097589">
    <property type="term" value="C:archaeal-type flagellum"/>
    <property type="evidence" value="ECO:0007669"/>
    <property type="project" value="UniProtKB-SubCell"/>
</dbReference>
<name>A0ABD5ZFH6_9EURY</name>
<evidence type="ECO:0000259" key="3">
    <source>
        <dbReference type="Pfam" id="PF04659"/>
    </source>
</evidence>
<dbReference type="RefSeq" id="WP_390223289.1">
    <property type="nucleotide sequence ID" value="NZ_JBHTAA010000005.1"/>
</dbReference>
<accession>A0ABD5ZFH6</accession>
<keyword evidence="4" id="KW-0969">Cilium</keyword>
<dbReference type="Proteomes" id="UP001596481">
    <property type="component" value="Unassembled WGS sequence"/>
</dbReference>
<organism evidence="4 5">
    <name type="scientific">Haloferax namakaokahaiae</name>
    <dbReference type="NCBI Taxonomy" id="1748331"/>
    <lineage>
        <taxon>Archaea</taxon>
        <taxon>Methanobacteriati</taxon>
        <taxon>Methanobacteriota</taxon>
        <taxon>Stenosarchaea group</taxon>
        <taxon>Halobacteria</taxon>
        <taxon>Halobacteriales</taxon>
        <taxon>Haloferacaceae</taxon>
        <taxon>Haloferax</taxon>
    </lineage>
</organism>
<keyword evidence="5" id="KW-1185">Reference proteome</keyword>
<gene>
    <name evidence="4" type="ORF">ACFQJC_10550</name>
</gene>
<protein>
    <submittedName>
        <fullName evidence="4">FlaD/FlaE family flagellar protein</fullName>
    </submittedName>
</protein>
<comment type="subcellular location">
    <subcellularLocation>
        <location evidence="1">Archaeal flagellum</location>
    </subcellularLocation>
</comment>
<keyword evidence="4" id="KW-0966">Cell projection</keyword>
<dbReference type="PANTHER" id="PTHR40698">
    <property type="entry name" value="FLAGELLA-RELATED PROTEIN E-RELATED-RELATED"/>
    <property type="match status" value="1"/>
</dbReference>
<evidence type="ECO:0000313" key="4">
    <source>
        <dbReference type="EMBL" id="MFC7203956.1"/>
    </source>
</evidence>
<reference evidence="4 5" key="1">
    <citation type="journal article" date="2019" name="Int. J. Syst. Evol. Microbiol.">
        <title>The Global Catalogue of Microorganisms (GCM) 10K type strain sequencing project: providing services to taxonomists for standard genome sequencing and annotation.</title>
        <authorList>
            <consortium name="The Broad Institute Genomics Platform"/>
            <consortium name="The Broad Institute Genome Sequencing Center for Infectious Disease"/>
            <person name="Wu L."/>
            <person name="Ma J."/>
        </authorList>
    </citation>
    <scope>NUCLEOTIDE SEQUENCE [LARGE SCALE GENOMIC DNA]</scope>
    <source>
        <strain evidence="4 5">DSM 29988</strain>
    </source>
</reference>
<dbReference type="AlphaFoldDB" id="A0ABD5ZFH6"/>
<proteinExistence type="predicted"/>